<accession>A0A165B028</accession>
<reference evidence="2" key="1">
    <citation type="submission" date="2016-02" db="EMBL/GenBank/DDBJ databases">
        <authorList>
            <person name="liu f."/>
        </authorList>
    </citation>
    <scope>NUCLEOTIDE SEQUENCE [LARGE SCALE GENOMIC DNA]</scope>
</reference>
<dbReference type="EMBL" id="FITM01000025">
    <property type="protein sequence ID" value="SAY38371.1"/>
    <property type="molecule type" value="Genomic_DNA"/>
</dbReference>
<name>A0A165B028_9SYNE</name>
<dbReference type="AlphaFoldDB" id="A0A165B028"/>
<keyword evidence="2" id="KW-1185">Reference proteome</keyword>
<organism evidence="1 2">
    <name type="scientific">Candidatus Synechococcus spongiarum</name>
    <dbReference type="NCBI Taxonomy" id="431041"/>
    <lineage>
        <taxon>Bacteria</taxon>
        <taxon>Bacillati</taxon>
        <taxon>Cyanobacteriota</taxon>
        <taxon>Cyanophyceae</taxon>
        <taxon>Synechococcales</taxon>
        <taxon>Synechococcaceae</taxon>
        <taxon>Synechococcus</taxon>
    </lineage>
</organism>
<proteinExistence type="predicted"/>
<dbReference type="Proteomes" id="UP000182631">
    <property type="component" value="Unassembled WGS sequence"/>
</dbReference>
<protein>
    <submittedName>
        <fullName evidence="1">Uncharacterized protein</fullName>
    </submittedName>
</protein>
<sequence length="43" mass="4870">MESGPPCQPLLHLGVFMGAVAINSQKLFLDRLEEMTPWEKLLE</sequence>
<evidence type="ECO:0000313" key="2">
    <source>
        <dbReference type="Proteomes" id="UP000182631"/>
    </source>
</evidence>
<evidence type="ECO:0000313" key="1">
    <source>
        <dbReference type="EMBL" id="SAY38371.1"/>
    </source>
</evidence>
<gene>
    <name evidence="1" type="ORF">FLM9_229</name>
</gene>